<evidence type="ECO:0000256" key="16">
    <source>
        <dbReference type="RuleBase" id="RU003750"/>
    </source>
</evidence>
<organism evidence="18 19">
    <name type="scientific">Ollibium composti</name>
    <dbReference type="NCBI Taxonomy" id="2675109"/>
    <lineage>
        <taxon>Bacteria</taxon>
        <taxon>Pseudomonadati</taxon>
        <taxon>Pseudomonadota</taxon>
        <taxon>Alphaproteobacteria</taxon>
        <taxon>Hyphomicrobiales</taxon>
        <taxon>Phyllobacteriaceae</taxon>
        <taxon>Ollibium</taxon>
    </lineage>
</organism>
<dbReference type="PROSITE" id="PS00379">
    <property type="entry name" value="CDP_ALCOHOL_P_TRANSF"/>
    <property type="match status" value="1"/>
</dbReference>
<comment type="catalytic activity">
    <reaction evidence="15">
        <text>a CDP-1,2-diacyl-sn-glycerol + sn-glycerol 3-phosphate = a 1,2-diacyl-sn-glycero-3-phospho-(1'-sn-glycero-3'-phosphate) + CMP + H(+)</text>
        <dbReference type="Rhea" id="RHEA:12593"/>
        <dbReference type="ChEBI" id="CHEBI:15378"/>
        <dbReference type="ChEBI" id="CHEBI:57597"/>
        <dbReference type="ChEBI" id="CHEBI:58332"/>
        <dbReference type="ChEBI" id="CHEBI:60110"/>
        <dbReference type="ChEBI" id="CHEBI:60377"/>
        <dbReference type="EC" id="2.7.8.5"/>
    </reaction>
</comment>
<proteinExistence type="inferred from homology"/>
<comment type="pathway">
    <text evidence="2">Phospholipid metabolism; phosphatidylglycerol biosynthesis; phosphatidylglycerol from CDP-diacylglycerol: step 1/2.</text>
</comment>
<dbReference type="PANTHER" id="PTHR14269">
    <property type="entry name" value="CDP-DIACYLGLYCEROL--GLYCEROL-3-PHOSPHATE 3-PHOSPHATIDYLTRANSFERASE-RELATED"/>
    <property type="match status" value="1"/>
</dbReference>
<comment type="similarity">
    <text evidence="4 16">Belongs to the CDP-alcohol phosphatidyltransferase class-I family.</text>
</comment>
<evidence type="ECO:0000256" key="3">
    <source>
        <dbReference type="ARBA" id="ARBA00005189"/>
    </source>
</evidence>
<evidence type="ECO:0000256" key="9">
    <source>
        <dbReference type="ARBA" id="ARBA00022692"/>
    </source>
</evidence>
<evidence type="ECO:0000256" key="2">
    <source>
        <dbReference type="ARBA" id="ARBA00005042"/>
    </source>
</evidence>
<dbReference type="RefSeq" id="WP_136355735.1">
    <property type="nucleotide sequence ID" value="NZ_SSNY01000003.1"/>
</dbReference>
<evidence type="ECO:0000256" key="13">
    <source>
        <dbReference type="ARBA" id="ARBA00023209"/>
    </source>
</evidence>
<evidence type="ECO:0000256" key="17">
    <source>
        <dbReference type="SAM" id="Phobius"/>
    </source>
</evidence>
<gene>
    <name evidence="18" type="ORF">E6C48_07735</name>
</gene>
<dbReference type="InterPro" id="IPR004570">
    <property type="entry name" value="Phosphatidylglycerol_P_synth"/>
</dbReference>
<protein>
    <recommendedName>
        <fullName evidence="6">CDP-diacylglycerol--glycerol-3-phosphate 3-phosphatidyltransferase</fullName>
        <ecNumber evidence="5">2.7.8.5</ecNumber>
    </recommendedName>
</protein>
<keyword evidence="11" id="KW-0443">Lipid metabolism</keyword>
<evidence type="ECO:0000256" key="5">
    <source>
        <dbReference type="ARBA" id="ARBA00013170"/>
    </source>
</evidence>
<keyword evidence="9 17" id="KW-0812">Transmembrane</keyword>
<evidence type="ECO:0000256" key="4">
    <source>
        <dbReference type="ARBA" id="ARBA00010441"/>
    </source>
</evidence>
<evidence type="ECO:0000256" key="12">
    <source>
        <dbReference type="ARBA" id="ARBA00023136"/>
    </source>
</evidence>
<reference evidence="18 19" key="1">
    <citation type="submission" date="2019-04" db="EMBL/GenBank/DDBJ databases">
        <title>Mesorhizobium composti sp. nov., isolated from compost.</title>
        <authorList>
            <person name="Lin S.-Y."/>
            <person name="Hameed A."/>
            <person name="Hsieh Y.-T."/>
            <person name="Young C.-C."/>
        </authorList>
    </citation>
    <scope>NUCLEOTIDE SEQUENCE [LARGE SCALE GENOMIC DNA]</scope>
    <source>
        <strain evidence="18 19">CC-YTH430</strain>
    </source>
</reference>
<comment type="subcellular location">
    <subcellularLocation>
        <location evidence="1">Membrane</location>
        <topology evidence="1">Multi-pass membrane protein</topology>
    </subcellularLocation>
</comment>
<comment type="caution">
    <text evidence="18">The sequence shown here is derived from an EMBL/GenBank/DDBJ whole genome shotgun (WGS) entry which is preliminary data.</text>
</comment>
<dbReference type="InterPro" id="IPR048254">
    <property type="entry name" value="CDP_ALCOHOL_P_TRANSF_CS"/>
</dbReference>
<keyword evidence="12 17" id="KW-0472">Membrane</keyword>
<keyword evidence="10 17" id="KW-1133">Transmembrane helix</keyword>
<feature type="transmembrane region" description="Helical" evidence="17">
    <location>
        <begin position="68"/>
        <end position="89"/>
    </location>
</feature>
<dbReference type="Gene3D" id="1.20.120.1760">
    <property type="match status" value="1"/>
</dbReference>
<evidence type="ECO:0000256" key="1">
    <source>
        <dbReference type="ARBA" id="ARBA00004141"/>
    </source>
</evidence>
<keyword evidence="8 16" id="KW-0808">Transferase</keyword>
<keyword evidence="14" id="KW-1208">Phospholipid metabolism</keyword>
<evidence type="ECO:0000256" key="8">
    <source>
        <dbReference type="ARBA" id="ARBA00022679"/>
    </source>
</evidence>
<dbReference type="PIRSF" id="PIRSF000847">
    <property type="entry name" value="Phos_ph_gly_syn"/>
    <property type="match status" value="1"/>
</dbReference>
<evidence type="ECO:0000256" key="7">
    <source>
        <dbReference type="ARBA" id="ARBA00022516"/>
    </source>
</evidence>
<dbReference type="Pfam" id="PF01066">
    <property type="entry name" value="CDP-OH_P_transf"/>
    <property type="match status" value="1"/>
</dbReference>
<evidence type="ECO:0000256" key="14">
    <source>
        <dbReference type="ARBA" id="ARBA00023264"/>
    </source>
</evidence>
<feature type="transmembrane region" description="Helical" evidence="17">
    <location>
        <begin position="124"/>
        <end position="144"/>
    </location>
</feature>
<dbReference type="InterPro" id="IPR043130">
    <property type="entry name" value="CDP-OH_PTrfase_TM_dom"/>
</dbReference>
<dbReference type="Proteomes" id="UP000306441">
    <property type="component" value="Unassembled WGS sequence"/>
</dbReference>
<evidence type="ECO:0000256" key="10">
    <source>
        <dbReference type="ARBA" id="ARBA00022989"/>
    </source>
</evidence>
<feature type="transmembrane region" description="Helical" evidence="17">
    <location>
        <begin position="151"/>
        <end position="171"/>
    </location>
</feature>
<evidence type="ECO:0000256" key="11">
    <source>
        <dbReference type="ARBA" id="ARBA00023098"/>
    </source>
</evidence>
<dbReference type="EC" id="2.7.8.5" evidence="5"/>
<feature type="transmembrane region" description="Helical" evidence="17">
    <location>
        <begin position="6"/>
        <end position="23"/>
    </location>
</feature>
<sequence>MTIPNLITILRFLLVPAVVLAMLQSRWEWAFFGFVVAGVSDGVDGFIARQFNQRSRLGAYLDPMADKVLLVSVFVVLGIGGQLPLWLVVAVVSRDALIICAVLLSTVMGHPVEMKPLMVSKANTAVQIVVAAEVLAELTFGLDLGLLRRGLVLLSGLLTVASAAAYLVAWLRHMSGYGEGTHPSN</sequence>
<feature type="transmembrane region" description="Helical" evidence="17">
    <location>
        <begin position="96"/>
        <end position="112"/>
    </location>
</feature>
<dbReference type="InterPro" id="IPR050324">
    <property type="entry name" value="CDP-alcohol_PTase-I"/>
</dbReference>
<dbReference type="PANTHER" id="PTHR14269:SF62">
    <property type="entry name" value="CDP-DIACYLGLYCEROL--GLYCEROL-3-PHOSPHATE 3-PHOSPHATIDYLTRANSFERASE 1, CHLOROPLASTIC"/>
    <property type="match status" value="1"/>
</dbReference>
<evidence type="ECO:0000313" key="19">
    <source>
        <dbReference type="Proteomes" id="UP000306441"/>
    </source>
</evidence>
<name>A0ABY2QCA2_9HYPH</name>
<accession>A0ABY2QCA2</accession>
<keyword evidence="13" id="KW-0594">Phospholipid biosynthesis</keyword>
<keyword evidence="7" id="KW-0444">Lipid biosynthesis</keyword>
<evidence type="ECO:0000256" key="6">
    <source>
        <dbReference type="ARBA" id="ARBA00014944"/>
    </source>
</evidence>
<evidence type="ECO:0000256" key="15">
    <source>
        <dbReference type="ARBA" id="ARBA00048586"/>
    </source>
</evidence>
<evidence type="ECO:0000313" key="18">
    <source>
        <dbReference type="EMBL" id="THF58479.1"/>
    </source>
</evidence>
<dbReference type="EMBL" id="SSNY01000003">
    <property type="protein sequence ID" value="THF58479.1"/>
    <property type="molecule type" value="Genomic_DNA"/>
</dbReference>
<keyword evidence="19" id="KW-1185">Reference proteome</keyword>
<comment type="pathway">
    <text evidence="3">Lipid metabolism.</text>
</comment>
<dbReference type="InterPro" id="IPR000462">
    <property type="entry name" value="CDP-OH_P_trans"/>
</dbReference>